<protein>
    <submittedName>
        <fullName evidence="2">GNAT family N-acetyltransferase</fullName>
    </submittedName>
</protein>
<dbReference type="InterPro" id="IPR016181">
    <property type="entry name" value="Acyl_CoA_acyltransferase"/>
</dbReference>
<name>A0A6N8G6Z2_9CHRO</name>
<dbReference type="Proteomes" id="UP000441797">
    <property type="component" value="Unassembled WGS sequence"/>
</dbReference>
<dbReference type="SUPFAM" id="SSF55729">
    <property type="entry name" value="Acyl-CoA N-acyltransferases (Nat)"/>
    <property type="match status" value="1"/>
</dbReference>
<dbReference type="AlphaFoldDB" id="A0A6N8G6Z2"/>
<gene>
    <name evidence="2" type="ORF">BWI75_24490</name>
</gene>
<accession>A0A6N8G6Z2</accession>
<evidence type="ECO:0000259" key="1">
    <source>
        <dbReference type="PROSITE" id="PS51186"/>
    </source>
</evidence>
<proteinExistence type="predicted"/>
<dbReference type="GO" id="GO:0016747">
    <property type="term" value="F:acyltransferase activity, transferring groups other than amino-acyl groups"/>
    <property type="evidence" value="ECO:0007669"/>
    <property type="project" value="InterPro"/>
</dbReference>
<dbReference type="OrthoDB" id="9785602at2"/>
<organism evidence="2 3">
    <name type="scientific">Gloeocapsopsis dulcis AAB1 = 1H9</name>
    <dbReference type="NCBI Taxonomy" id="1433147"/>
    <lineage>
        <taxon>Bacteria</taxon>
        <taxon>Bacillati</taxon>
        <taxon>Cyanobacteriota</taxon>
        <taxon>Cyanophyceae</taxon>
        <taxon>Oscillatoriophycideae</taxon>
        <taxon>Chroococcales</taxon>
        <taxon>Chroococcaceae</taxon>
        <taxon>Gloeocapsopsis</taxon>
        <taxon>Gloeocapsopsis dulcis</taxon>
    </lineage>
</organism>
<dbReference type="InterPro" id="IPR000182">
    <property type="entry name" value="GNAT_dom"/>
</dbReference>
<dbReference type="RefSeq" id="WP_105222414.1">
    <property type="nucleotide sequence ID" value="NZ_CAWNSU010000016.1"/>
</dbReference>
<evidence type="ECO:0000313" key="2">
    <source>
        <dbReference type="EMBL" id="MUL39356.1"/>
    </source>
</evidence>
<dbReference type="Gene3D" id="3.40.630.30">
    <property type="match status" value="1"/>
</dbReference>
<dbReference type="Pfam" id="PF13302">
    <property type="entry name" value="Acetyltransf_3"/>
    <property type="match status" value="1"/>
</dbReference>
<dbReference type="EMBL" id="NAPY01000075">
    <property type="protein sequence ID" value="MUL39356.1"/>
    <property type="molecule type" value="Genomic_DNA"/>
</dbReference>
<keyword evidence="2" id="KW-0808">Transferase</keyword>
<sequence>MAQITETQRLLIRGWHPQADTEHAFQMYSDPKVTKFLITKVDSLGEAYKLLERWVNIFANRNNGSGQWAITLKETQEVVGMIALMQLRDGEELTQDYEIGWHLKQVAWGQGYATEAAKAVLEYGFNSLKLPVVYSIMHPENISSVRVVKRLGMSRVGRTNQYYKTELEMYQLEAHAWRQAVPRIGV</sequence>
<feature type="domain" description="N-acetyltransferase" evidence="1">
    <location>
        <begin position="10"/>
        <end position="174"/>
    </location>
</feature>
<dbReference type="InterPro" id="IPR051531">
    <property type="entry name" value="N-acetyltransferase"/>
</dbReference>
<keyword evidence="3" id="KW-1185">Reference proteome</keyword>
<comment type="caution">
    <text evidence="2">The sequence shown here is derived from an EMBL/GenBank/DDBJ whole genome shotgun (WGS) entry which is preliminary data.</text>
</comment>
<evidence type="ECO:0000313" key="3">
    <source>
        <dbReference type="Proteomes" id="UP000441797"/>
    </source>
</evidence>
<dbReference type="PANTHER" id="PTHR43792">
    <property type="entry name" value="GNAT FAMILY, PUTATIVE (AFU_ORTHOLOGUE AFUA_3G00765)-RELATED-RELATED"/>
    <property type="match status" value="1"/>
</dbReference>
<reference evidence="2 3" key="1">
    <citation type="journal article" date="2019" name="Front. Microbiol.">
        <title>Genomic Features for Desiccation Tolerance and Sugar Biosynthesis in the Extremophile Gloeocapsopsis sp. UTEX B3054.</title>
        <authorList>
            <person name="Urrejola C."/>
            <person name="Alcorta J."/>
            <person name="Salas L."/>
            <person name="Vasquez M."/>
            <person name="Polz M.F."/>
            <person name="Vicuna R."/>
            <person name="Diez B."/>
        </authorList>
    </citation>
    <scope>NUCLEOTIDE SEQUENCE [LARGE SCALE GENOMIC DNA]</scope>
    <source>
        <strain evidence="2 3">1H9</strain>
    </source>
</reference>
<dbReference type="PANTHER" id="PTHR43792:SF1">
    <property type="entry name" value="N-ACETYLTRANSFERASE DOMAIN-CONTAINING PROTEIN"/>
    <property type="match status" value="1"/>
</dbReference>
<dbReference type="PROSITE" id="PS51186">
    <property type="entry name" value="GNAT"/>
    <property type="match status" value="1"/>
</dbReference>